<dbReference type="PROSITE" id="PS01186">
    <property type="entry name" value="EGF_2"/>
    <property type="match status" value="1"/>
</dbReference>
<feature type="compositionally biased region" description="Basic residues" evidence="2">
    <location>
        <begin position="463"/>
        <end position="483"/>
    </location>
</feature>
<evidence type="ECO:0000256" key="2">
    <source>
        <dbReference type="SAM" id="MobiDB-lite"/>
    </source>
</evidence>
<accession>A0AAD1U9V7</accession>
<protein>
    <recommendedName>
        <fullName evidence="4">EGF-like domain-containing protein</fullName>
    </recommendedName>
</protein>
<feature type="compositionally biased region" description="Basic and acidic residues" evidence="2">
    <location>
        <begin position="426"/>
        <end position="462"/>
    </location>
</feature>
<reference evidence="5" key="1">
    <citation type="submission" date="2023-07" db="EMBL/GenBank/DDBJ databases">
        <authorList>
            <consortium name="AG Swart"/>
            <person name="Singh M."/>
            <person name="Singh A."/>
            <person name="Seah K."/>
            <person name="Emmerich C."/>
        </authorList>
    </citation>
    <scope>NUCLEOTIDE SEQUENCE</scope>
    <source>
        <strain evidence="5">DP1</strain>
    </source>
</reference>
<evidence type="ECO:0000313" key="5">
    <source>
        <dbReference type="EMBL" id="CAI2362771.1"/>
    </source>
</evidence>
<evidence type="ECO:0000259" key="4">
    <source>
        <dbReference type="PROSITE" id="PS50026"/>
    </source>
</evidence>
<dbReference type="PANTHER" id="PTHR46901">
    <property type="entry name" value="GH04942P"/>
    <property type="match status" value="1"/>
</dbReference>
<feature type="region of interest" description="Disordered" evidence="2">
    <location>
        <begin position="426"/>
        <end position="504"/>
    </location>
</feature>
<comment type="caution">
    <text evidence="1">Lacks conserved residue(s) required for the propagation of feature annotation.</text>
</comment>
<evidence type="ECO:0000256" key="1">
    <source>
        <dbReference type="PROSITE-ProRule" id="PRU00076"/>
    </source>
</evidence>
<proteinExistence type="predicted"/>
<dbReference type="PANTHER" id="PTHR46901:SF2">
    <property type="entry name" value="GH04942P"/>
    <property type="match status" value="1"/>
</dbReference>
<dbReference type="Proteomes" id="UP001295684">
    <property type="component" value="Unassembled WGS sequence"/>
</dbReference>
<dbReference type="PROSITE" id="PS50026">
    <property type="entry name" value="EGF_3"/>
    <property type="match status" value="1"/>
</dbReference>
<gene>
    <name evidence="5" type="ORF">ECRASSUSDP1_LOCUS4098</name>
</gene>
<feature type="disulfide bond" evidence="1">
    <location>
        <begin position="288"/>
        <end position="297"/>
    </location>
</feature>
<feature type="region of interest" description="Disordered" evidence="2">
    <location>
        <begin position="1"/>
        <end position="92"/>
    </location>
</feature>
<keyword evidence="6" id="KW-1185">Reference proteome</keyword>
<feature type="transmembrane region" description="Helical" evidence="3">
    <location>
        <begin position="336"/>
        <end position="361"/>
    </location>
</feature>
<keyword evidence="3" id="KW-1133">Transmembrane helix</keyword>
<sequence>MVIKKSSETSSKLPKFSSTEPEITDPKFQEELPEITNFITNTAPSPLKKSTNKIKENLKINGFEPPNSFPQQPKTLSQKLSRQDRGQGSGGREMLEMLSNDLREYPVYFWDHEKGSYGDFGEDGAPKAYLIEPYARRGTSKSLFNAPPCGDGIQGNSKFLAQPGSKAQIQWIIQNPVPGGHCQIKLSSAHSDDISSYNFLQVNVNDFNSRTGTFSCGDPQKTIEEATVVFPYDIYCERCTLQWIYNAPEYGSIFQCSDISLQSGEARENECPVECINGGVCQDSLCYCAAGYFGESCENIGDPKQFYEPVAHRYPLESPYSKPLSPADTSGSMGFFGWYFLFLFLALLISGLIAAFCFFFYKNDIKEILGMREREDPRNLRKDFEQSDRRDIENIRERQRREWIERENKRKEEVEKERKELERKLKQDLKNKETQDDNSHVEETKQENKQKAKNSKNEQNSKKKDKKSKKSKSKSKKKSKQSKSPKNPKSPQKDYLKVPSPALH</sequence>
<organism evidence="5 6">
    <name type="scientific">Euplotes crassus</name>
    <dbReference type="NCBI Taxonomy" id="5936"/>
    <lineage>
        <taxon>Eukaryota</taxon>
        <taxon>Sar</taxon>
        <taxon>Alveolata</taxon>
        <taxon>Ciliophora</taxon>
        <taxon>Intramacronucleata</taxon>
        <taxon>Spirotrichea</taxon>
        <taxon>Hypotrichia</taxon>
        <taxon>Euplotida</taxon>
        <taxon>Euplotidae</taxon>
        <taxon>Moneuplotes</taxon>
    </lineage>
</organism>
<dbReference type="SUPFAM" id="SSF57196">
    <property type="entry name" value="EGF/Laminin"/>
    <property type="match status" value="1"/>
</dbReference>
<feature type="domain" description="EGF-like" evidence="4">
    <location>
        <begin position="267"/>
        <end position="298"/>
    </location>
</feature>
<feature type="compositionally biased region" description="Polar residues" evidence="2">
    <location>
        <begin position="8"/>
        <end position="21"/>
    </location>
</feature>
<evidence type="ECO:0000313" key="6">
    <source>
        <dbReference type="Proteomes" id="UP001295684"/>
    </source>
</evidence>
<dbReference type="EMBL" id="CAMPGE010003926">
    <property type="protein sequence ID" value="CAI2362771.1"/>
    <property type="molecule type" value="Genomic_DNA"/>
</dbReference>
<feature type="compositionally biased region" description="Polar residues" evidence="2">
    <location>
        <begin position="69"/>
        <end position="80"/>
    </location>
</feature>
<feature type="disulfide bond" evidence="1">
    <location>
        <begin position="271"/>
        <end position="281"/>
    </location>
</feature>
<dbReference type="AlphaFoldDB" id="A0AAD1U9V7"/>
<keyword evidence="1" id="KW-0245">EGF-like domain</keyword>
<dbReference type="CDD" id="cd00054">
    <property type="entry name" value="EGF_CA"/>
    <property type="match status" value="1"/>
</dbReference>
<dbReference type="InterPro" id="IPR000742">
    <property type="entry name" value="EGF"/>
</dbReference>
<name>A0AAD1U9V7_EUPCR</name>
<comment type="caution">
    <text evidence="5">The sequence shown here is derived from an EMBL/GenBank/DDBJ whole genome shotgun (WGS) entry which is preliminary data.</text>
</comment>
<evidence type="ECO:0000256" key="3">
    <source>
        <dbReference type="SAM" id="Phobius"/>
    </source>
</evidence>
<keyword evidence="3" id="KW-0812">Transmembrane</keyword>
<dbReference type="PROSITE" id="PS00022">
    <property type="entry name" value="EGF_1"/>
    <property type="match status" value="1"/>
</dbReference>
<keyword evidence="1" id="KW-1015">Disulfide bond</keyword>
<keyword evidence="3" id="KW-0472">Membrane</keyword>